<evidence type="ECO:0000256" key="4">
    <source>
        <dbReference type="ARBA" id="ARBA00022519"/>
    </source>
</evidence>
<comment type="caution">
    <text evidence="12">The sequence shown here is derived from an EMBL/GenBank/DDBJ whole genome shotgun (WGS) entry which is preliminary data.</text>
</comment>
<dbReference type="GO" id="GO:0019344">
    <property type="term" value="P:cysteine biosynthetic process"/>
    <property type="evidence" value="ECO:0007669"/>
    <property type="project" value="TreeGrafter"/>
</dbReference>
<organism evidence="12 13">
    <name type="scientific">Phytomonospora endophytica</name>
    <dbReference type="NCBI Taxonomy" id="714109"/>
    <lineage>
        <taxon>Bacteria</taxon>
        <taxon>Bacillati</taxon>
        <taxon>Actinomycetota</taxon>
        <taxon>Actinomycetes</taxon>
        <taxon>Micromonosporales</taxon>
        <taxon>Micromonosporaceae</taxon>
        <taxon>Phytomonospora</taxon>
    </lineage>
</organism>
<keyword evidence="9 11" id="KW-0472">Membrane</keyword>
<keyword evidence="8" id="KW-0764">Sulfate transport</keyword>
<keyword evidence="3" id="KW-1003">Cell membrane</keyword>
<feature type="transmembrane region" description="Helical" evidence="11">
    <location>
        <begin position="180"/>
        <end position="200"/>
    </location>
</feature>
<dbReference type="InterPro" id="IPR050480">
    <property type="entry name" value="CysZ-like"/>
</dbReference>
<dbReference type="Pfam" id="PF07264">
    <property type="entry name" value="EI24"/>
    <property type="match status" value="1"/>
</dbReference>
<keyword evidence="2" id="KW-0813">Transport</keyword>
<gene>
    <name evidence="12" type="ORF">HNR73_004171</name>
</gene>
<evidence type="ECO:0000313" key="13">
    <source>
        <dbReference type="Proteomes" id="UP000548476"/>
    </source>
</evidence>
<dbReference type="EMBL" id="JACHGT010000008">
    <property type="protein sequence ID" value="MBB6036303.1"/>
    <property type="molecule type" value="Genomic_DNA"/>
</dbReference>
<evidence type="ECO:0000256" key="7">
    <source>
        <dbReference type="ARBA" id="ARBA00022989"/>
    </source>
</evidence>
<protein>
    <submittedName>
        <fullName evidence="12">CysZ protein</fullName>
    </submittedName>
</protein>
<evidence type="ECO:0000256" key="9">
    <source>
        <dbReference type="ARBA" id="ARBA00023136"/>
    </source>
</evidence>
<dbReference type="GO" id="GO:0005886">
    <property type="term" value="C:plasma membrane"/>
    <property type="evidence" value="ECO:0007669"/>
    <property type="project" value="TreeGrafter"/>
</dbReference>
<evidence type="ECO:0000256" key="11">
    <source>
        <dbReference type="SAM" id="Phobius"/>
    </source>
</evidence>
<evidence type="ECO:0000256" key="1">
    <source>
        <dbReference type="ARBA" id="ARBA00004141"/>
    </source>
</evidence>
<keyword evidence="5" id="KW-0028">Amino-acid biosynthesis</keyword>
<proteinExistence type="predicted"/>
<keyword evidence="4" id="KW-0997">Cell inner membrane</keyword>
<comment type="subcellular location">
    <subcellularLocation>
        <location evidence="1">Membrane</location>
        <topology evidence="1">Multi-pass membrane protein</topology>
    </subcellularLocation>
</comment>
<evidence type="ECO:0000313" key="12">
    <source>
        <dbReference type="EMBL" id="MBB6036303.1"/>
    </source>
</evidence>
<evidence type="ECO:0000256" key="3">
    <source>
        <dbReference type="ARBA" id="ARBA00022475"/>
    </source>
</evidence>
<evidence type="ECO:0000256" key="5">
    <source>
        <dbReference type="ARBA" id="ARBA00022605"/>
    </source>
</evidence>
<feature type="transmembrane region" description="Helical" evidence="11">
    <location>
        <begin position="37"/>
        <end position="61"/>
    </location>
</feature>
<accession>A0A841FN24</accession>
<dbReference type="GO" id="GO:0000103">
    <property type="term" value="P:sulfate assimilation"/>
    <property type="evidence" value="ECO:0007669"/>
    <property type="project" value="TreeGrafter"/>
</dbReference>
<dbReference type="PANTHER" id="PTHR37468:SF1">
    <property type="entry name" value="SULFATE TRANSPORTER CYSZ"/>
    <property type="match status" value="1"/>
</dbReference>
<dbReference type="RefSeq" id="WP_184789129.1">
    <property type="nucleotide sequence ID" value="NZ_BONT01000046.1"/>
</dbReference>
<name>A0A841FN24_9ACTN</name>
<dbReference type="GO" id="GO:0009675">
    <property type="term" value="F:high-affinity sulfate:proton symporter activity"/>
    <property type="evidence" value="ECO:0007669"/>
    <property type="project" value="TreeGrafter"/>
</dbReference>
<evidence type="ECO:0000256" key="6">
    <source>
        <dbReference type="ARBA" id="ARBA00022692"/>
    </source>
</evidence>
<dbReference type="Proteomes" id="UP000548476">
    <property type="component" value="Unassembled WGS sequence"/>
</dbReference>
<reference evidence="12 13" key="1">
    <citation type="submission" date="2020-08" db="EMBL/GenBank/DDBJ databases">
        <title>Genomic Encyclopedia of Type Strains, Phase IV (KMG-IV): sequencing the most valuable type-strain genomes for metagenomic binning, comparative biology and taxonomic classification.</title>
        <authorList>
            <person name="Goeker M."/>
        </authorList>
    </citation>
    <scope>NUCLEOTIDE SEQUENCE [LARGE SCALE GENOMIC DNA]</scope>
    <source>
        <strain evidence="12 13">YIM 65646</strain>
    </source>
</reference>
<evidence type="ECO:0000256" key="8">
    <source>
        <dbReference type="ARBA" id="ARBA00023032"/>
    </source>
</evidence>
<sequence length="316" mass="33669">MHPSAPSARKPGAAAQFFHGFRLAARGLGMWARRPKLMLLGAIPALITFILFVVGWVFLIANLGDLSAWSTGWADGWSEGWKTTMEVLAGTAIVGLGFLLTILLYTSITMIVGDPFYESISGEVEKLCGGVRGEIEITFWAGIGRSIVEAVRLLLRTIVVGLFLFVAGFIPLVGQSVVPVIGALVAGWFFTVSIVAVPFTRRGIDYTARRKRLAQNRSLSVGFGTAYILLFLIPGGAVLATPAAVAGGTLLARELFGEPSVPLATNSGQPHFAQVRPQASYPGHTHPGHSHPGRPSQGFPPAGPPPSQQPPYTPHR</sequence>
<evidence type="ECO:0000256" key="10">
    <source>
        <dbReference type="SAM" id="MobiDB-lite"/>
    </source>
</evidence>
<dbReference type="InterPro" id="IPR059112">
    <property type="entry name" value="CysZ/EI24"/>
</dbReference>
<keyword evidence="6 11" id="KW-0812">Transmembrane</keyword>
<keyword evidence="7 11" id="KW-1133">Transmembrane helix</keyword>
<evidence type="ECO:0000256" key="2">
    <source>
        <dbReference type="ARBA" id="ARBA00022448"/>
    </source>
</evidence>
<feature type="transmembrane region" description="Helical" evidence="11">
    <location>
        <begin position="221"/>
        <end position="245"/>
    </location>
</feature>
<feature type="region of interest" description="Disordered" evidence="10">
    <location>
        <begin position="266"/>
        <end position="316"/>
    </location>
</feature>
<keyword evidence="13" id="KW-1185">Reference proteome</keyword>
<dbReference type="AlphaFoldDB" id="A0A841FN24"/>
<dbReference type="PANTHER" id="PTHR37468">
    <property type="entry name" value="SULFATE TRANSPORTER CYSZ"/>
    <property type="match status" value="1"/>
</dbReference>
<feature type="transmembrane region" description="Helical" evidence="11">
    <location>
        <begin position="153"/>
        <end position="174"/>
    </location>
</feature>
<feature type="compositionally biased region" description="Pro residues" evidence="10">
    <location>
        <begin position="301"/>
        <end position="316"/>
    </location>
</feature>
<feature type="transmembrane region" description="Helical" evidence="11">
    <location>
        <begin position="87"/>
        <end position="106"/>
    </location>
</feature>